<dbReference type="EMBL" id="BKBO01000002">
    <property type="protein sequence ID" value="GEQ48303.1"/>
    <property type="molecule type" value="Genomic_DNA"/>
</dbReference>
<protein>
    <recommendedName>
        <fullName evidence="1">VOC domain-containing protein</fullName>
    </recommendedName>
</protein>
<dbReference type="PANTHER" id="PTHR43279:SF1">
    <property type="entry name" value="CATECHOL-2,3-DIOXYGENASE"/>
    <property type="match status" value="1"/>
</dbReference>
<comment type="caution">
    <text evidence="3">The sequence shown here is derived from an EMBL/GenBank/DDBJ whole genome shotgun (WGS) entry which is preliminary data.</text>
</comment>
<feature type="domain" description="VOC" evidence="1">
    <location>
        <begin position="9"/>
        <end position="128"/>
    </location>
</feature>
<proteinExistence type="predicted"/>
<evidence type="ECO:0000313" key="5">
    <source>
        <dbReference type="Proteomes" id="UP000886607"/>
    </source>
</evidence>
<dbReference type="KEGG" id="tkr:C7K43_09890"/>
<dbReference type="PANTHER" id="PTHR43279">
    <property type="entry name" value="CATECHOL-2,3-DIOXYGENASE"/>
    <property type="match status" value="1"/>
</dbReference>
<dbReference type="PROSITE" id="PS51819">
    <property type="entry name" value="VOC"/>
    <property type="match status" value="1"/>
</dbReference>
<dbReference type="InterPro" id="IPR032702">
    <property type="entry name" value="CppA_N"/>
</dbReference>
<name>A0AAN4RJB2_9ENTE</name>
<sequence>MSVFTLADNAEQVTIGIRVKDRDQMITFYKDMIGFALKTEENALAIMGLKENKAEYLWLEESPRAEEHFGEVKKLKQFTLAVSSVEELSDVYHRLKESSYPIVQTSYDEKARLLVDDPEKNRLEIVANIGEKEVKNDEQLLSLATGKFTNLSKDASFQQVHLNVTEAKTEENFLQNALGFYLGKEEAENSDLDVILHVIHDQPFDIASTEVLGLEIIRLVITSEELVALEKRLAENKQDFYIDKKKSILTVYDPAGVEWWFVRKSDK</sequence>
<dbReference type="Pfam" id="PF14507">
    <property type="entry name" value="CppA_C"/>
    <property type="match status" value="1"/>
</dbReference>
<dbReference type="InterPro" id="IPR032703">
    <property type="entry name" value="CppA_C"/>
</dbReference>
<dbReference type="Proteomes" id="UP000886597">
    <property type="component" value="Unassembled WGS sequence"/>
</dbReference>
<evidence type="ECO:0000259" key="1">
    <source>
        <dbReference type="PROSITE" id="PS51819"/>
    </source>
</evidence>
<accession>A0AAN4RJB2</accession>
<dbReference type="InterPro" id="IPR029068">
    <property type="entry name" value="Glyas_Bleomycin-R_OHBP_Dase"/>
</dbReference>
<gene>
    <name evidence="2" type="ORF">TK11N_01550</name>
    <name evidence="3" type="ORF">TK2N_02040</name>
</gene>
<dbReference type="Proteomes" id="UP000886607">
    <property type="component" value="Unassembled WGS sequence"/>
</dbReference>
<organism evidence="3 4">
    <name type="scientific">Tetragenococcus koreensis</name>
    <dbReference type="NCBI Taxonomy" id="290335"/>
    <lineage>
        <taxon>Bacteria</taxon>
        <taxon>Bacillati</taxon>
        <taxon>Bacillota</taxon>
        <taxon>Bacilli</taxon>
        <taxon>Lactobacillales</taxon>
        <taxon>Enterococcaceae</taxon>
        <taxon>Tetragenococcus</taxon>
    </lineage>
</organism>
<reference evidence="3" key="1">
    <citation type="submission" date="2019-08" db="EMBL/GenBank/DDBJ databases">
        <authorList>
            <person name="Ishikawa M."/>
            <person name="Suzuki T."/>
            <person name="Matsutani M."/>
        </authorList>
    </citation>
    <scope>NUCLEOTIDE SEQUENCE</scope>
    <source>
        <strain evidence="3">7C1</strain>
        <strain evidence="2">8C4</strain>
    </source>
</reference>
<dbReference type="InterPro" id="IPR037523">
    <property type="entry name" value="VOC_core"/>
</dbReference>
<dbReference type="EMBL" id="BKBQ01000002">
    <property type="protein sequence ID" value="GEQ53360.1"/>
    <property type="molecule type" value="Genomic_DNA"/>
</dbReference>
<dbReference type="RefSeq" id="WP_124006686.1">
    <property type="nucleotide sequence ID" value="NZ_BJYN01000010.1"/>
</dbReference>
<dbReference type="AlphaFoldDB" id="A0AAN4RJB2"/>
<reference evidence="3" key="2">
    <citation type="journal article" date="2020" name="Int. Dairy J.">
        <title>Lactic acid bacterial diversity in Brie cheese focusing on salt concentration and pH of isolation medium and characterisation of halophilic and alkaliphilic lactic acid bacterial isolates.</title>
        <authorList>
            <person name="Unno R."/>
            <person name="Matsutani M."/>
            <person name="Suzuki T."/>
            <person name="Kodama K."/>
            <person name="Matsushita H."/>
            <person name="Yamasato K."/>
            <person name="Koizumi Y."/>
            <person name="Ishikawa M."/>
        </authorList>
    </citation>
    <scope>NUCLEOTIDE SEQUENCE</scope>
    <source>
        <strain evidence="3">7C1</strain>
        <strain evidence="2">8C4</strain>
    </source>
</reference>
<evidence type="ECO:0000313" key="3">
    <source>
        <dbReference type="EMBL" id="GEQ53360.1"/>
    </source>
</evidence>
<evidence type="ECO:0000313" key="4">
    <source>
        <dbReference type="Proteomes" id="UP000886597"/>
    </source>
</evidence>
<keyword evidence="5" id="KW-1185">Reference proteome</keyword>
<dbReference type="GeneID" id="69986253"/>
<evidence type="ECO:0000313" key="2">
    <source>
        <dbReference type="EMBL" id="GEQ48303.1"/>
    </source>
</evidence>
<dbReference type="Gene3D" id="3.10.180.10">
    <property type="entry name" value="2,3-Dihydroxybiphenyl 1,2-Dioxygenase, domain 1"/>
    <property type="match status" value="2"/>
</dbReference>
<dbReference type="SUPFAM" id="SSF54593">
    <property type="entry name" value="Glyoxalase/Bleomycin resistance protein/Dihydroxybiphenyl dioxygenase"/>
    <property type="match status" value="1"/>
</dbReference>
<dbReference type="Pfam" id="PF14506">
    <property type="entry name" value="CppA_N"/>
    <property type="match status" value="1"/>
</dbReference>